<dbReference type="EMBL" id="PYFT01000001">
    <property type="protein sequence ID" value="PSR57092.1"/>
    <property type="molecule type" value="Genomic_DNA"/>
</dbReference>
<organism evidence="2 3">
    <name type="scientific">Adhaeribacter arboris</name>
    <dbReference type="NCBI Taxonomy" id="2072846"/>
    <lineage>
        <taxon>Bacteria</taxon>
        <taxon>Pseudomonadati</taxon>
        <taxon>Bacteroidota</taxon>
        <taxon>Cytophagia</taxon>
        <taxon>Cytophagales</taxon>
        <taxon>Hymenobacteraceae</taxon>
        <taxon>Adhaeribacter</taxon>
    </lineage>
</organism>
<dbReference type="AlphaFoldDB" id="A0A2T2YNK5"/>
<evidence type="ECO:0000256" key="1">
    <source>
        <dbReference type="SAM" id="Coils"/>
    </source>
</evidence>
<dbReference type="OrthoDB" id="851608at2"/>
<name>A0A2T2YNK5_9BACT</name>
<comment type="caution">
    <text evidence="2">The sequence shown here is derived from an EMBL/GenBank/DDBJ whole genome shotgun (WGS) entry which is preliminary data.</text>
</comment>
<evidence type="ECO:0000313" key="2">
    <source>
        <dbReference type="EMBL" id="PSR57092.1"/>
    </source>
</evidence>
<gene>
    <name evidence="2" type="ORF">AHMF7605_28230</name>
</gene>
<keyword evidence="3" id="KW-1185">Reference proteome</keyword>
<feature type="coiled-coil region" evidence="1">
    <location>
        <begin position="72"/>
        <end position="99"/>
    </location>
</feature>
<proteinExistence type="predicted"/>
<keyword evidence="1" id="KW-0175">Coiled coil</keyword>
<dbReference type="RefSeq" id="WP_106933265.1">
    <property type="nucleotide sequence ID" value="NZ_PYFT01000001.1"/>
</dbReference>
<evidence type="ECO:0000313" key="3">
    <source>
        <dbReference type="Proteomes" id="UP000240357"/>
    </source>
</evidence>
<protein>
    <submittedName>
        <fullName evidence="2">Uncharacterized protein</fullName>
    </submittedName>
</protein>
<dbReference type="Proteomes" id="UP000240357">
    <property type="component" value="Unassembled WGS sequence"/>
</dbReference>
<reference evidence="2 3" key="1">
    <citation type="submission" date="2018-03" db="EMBL/GenBank/DDBJ databases">
        <title>Adhaeribacter sp. HMF7605 Genome sequencing and assembly.</title>
        <authorList>
            <person name="Kang H."/>
            <person name="Kang J."/>
            <person name="Cha I."/>
            <person name="Kim H."/>
            <person name="Joh K."/>
        </authorList>
    </citation>
    <scope>NUCLEOTIDE SEQUENCE [LARGE SCALE GENOMIC DNA]</scope>
    <source>
        <strain evidence="2 3">HMF7605</strain>
    </source>
</reference>
<sequence>MPAPSASFKKALKELTEKEKETLLLRAVRRDAELYDMLVFELLEEVTLERLLEETSEKIHDLMHTTSGRSFAKSLAKSLRKANKEIARYKRITKDAKGEVELHIYLLQLIFDNFTGQFESAYRSFFVSTARLTVRTAQLIRKNLHEDYHLEYKVPLDEFLAHLHGRNKNHYLSFALPREFEIA</sequence>
<accession>A0A2T2YNK5</accession>